<dbReference type="Gene3D" id="3.40.50.720">
    <property type="entry name" value="NAD(P)-binding Rossmann-like Domain"/>
    <property type="match status" value="1"/>
</dbReference>
<dbReference type="InterPro" id="IPR036291">
    <property type="entry name" value="NAD(P)-bd_dom_sf"/>
</dbReference>
<keyword evidence="3" id="KW-1185">Reference proteome</keyword>
<dbReference type="GO" id="GO:0016491">
    <property type="term" value="F:oxidoreductase activity"/>
    <property type="evidence" value="ECO:0007669"/>
    <property type="project" value="UniProtKB-KW"/>
</dbReference>
<gene>
    <name evidence="2" type="ORF">ACFOYW_03780</name>
</gene>
<comment type="caution">
    <text evidence="2">The sequence shown here is derived from an EMBL/GenBank/DDBJ whole genome shotgun (WGS) entry which is preliminary data.</text>
</comment>
<reference evidence="3" key="1">
    <citation type="journal article" date="2019" name="Int. J. Syst. Evol. Microbiol.">
        <title>The Global Catalogue of Microorganisms (GCM) 10K type strain sequencing project: providing services to taxonomists for standard genome sequencing and annotation.</title>
        <authorList>
            <consortium name="The Broad Institute Genomics Platform"/>
            <consortium name="The Broad Institute Genome Sequencing Center for Infectious Disease"/>
            <person name="Wu L."/>
            <person name="Ma J."/>
        </authorList>
    </citation>
    <scope>NUCLEOTIDE SEQUENCE [LARGE SCALE GENOMIC DNA]</scope>
    <source>
        <strain evidence="3">CGMCC 1.10363</strain>
    </source>
</reference>
<dbReference type="InterPro" id="IPR020904">
    <property type="entry name" value="Sc_DH/Rdtase_CS"/>
</dbReference>
<dbReference type="Proteomes" id="UP001595900">
    <property type="component" value="Unassembled WGS sequence"/>
</dbReference>
<organism evidence="2 3">
    <name type="scientific">Gryllotalpicola reticulitermitis</name>
    <dbReference type="NCBI Taxonomy" id="1184153"/>
    <lineage>
        <taxon>Bacteria</taxon>
        <taxon>Bacillati</taxon>
        <taxon>Actinomycetota</taxon>
        <taxon>Actinomycetes</taxon>
        <taxon>Micrococcales</taxon>
        <taxon>Microbacteriaceae</taxon>
        <taxon>Gryllotalpicola</taxon>
    </lineage>
</organism>
<keyword evidence="2" id="KW-0560">Oxidoreductase</keyword>
<dbReference type="SUPFAM" id="SSF51735">
    <property type="entry name" value="NAD(P)-binding Rossmann-fold domains"/>
    <property type="match status" value="1"/>
</dbReference>
<dbReference type="PROSITE" id="PS00061">
    <property type="entry name" value="ADH_SHORT"/>
    <property type="match status" value="1"/>
</dbReference>
<sequence length="258" mass="27298">MSGIRDSFTLEGKRALVTGAGRGIGREIAVAFAQLGAQVALVSRSGTELEETRRLIEADGGRAVQLPYDLLELGTGAELIDLAEDGLGAPVDNIVHSAGLQHRAPAAEFPPSQWDRLLRVNLTVPFLLSQELGRRQLDAGREGNHIFIASLASVMGLGDTVAYNASKSGVMGLVRSLSTEWSARGIRANAIAPGYIETAMTADLMADPVKRAARFAQIPMRRFGRPDDIVGAAVFLAAPLSSYVTGQLLFVDGGTSTI</sequence>
<evidence type="ECO:0000256" key="1">
    <source>
        <dbReference type="ARBA" id="ARBA00006484"/>
    </source>
</evidence>
<dbReference type="PANTHER" id="PTHR42760">
    <property type="entry name" value="SHORT-CHAIN DEHYDROGENASES/REDUCTASES FAMILY MEMBER"/>
    <property type="match status" value="1"/>
</dbReference>
<dbReference type="EC" id="1.1.1.-" evidence="2"/>
<name>A0ABV8Q584_9MICO</name>
<dbReference type="RefSeq" id="WP_390227316.1">
    <property type="nucleotide sequence ID" value="NZ_JBHSCN010000002.1"/>
</dbReference>
<proteinExistence type="inferred from homology"/>
<comment type="similarity">
    <text evidence="1">Belongs to the short-chain dehydrogenases/reductases (SDR) family.</text>
</comment>
<accession>A0ABV8Q584</accession>
<dbReference type="Pfam" id="PF13561">
    <property type="entry name" value="adh_short_C2"/>
    <property type="match status" value="1"/>
</dbReference>
<dbReference type="EMBL" id="JBHSCN010000002">
    <property type="protein sequence ID" value="MFC4242483.1"/>
    <property type="molecule type" value="Genomic_DNA"/>
</dbReference>
<evidence type="ECO:0000313" key="2">
    <source>
        <dbReference type="EMBL" id="MFC4242483.1"/>
    </source>
</evidence>
<dbReference type="PRINTS" id="PR00081">
    <property type="entry name" value="GDHRDH"/>
</dbReference>
<protein>
    <submittedName>
        <fullName evidence="2">SDR family NAD(P)-dependent oxidoreductase</fullName>
        <ecNumber evidence="2">1.1.1.-</ecNumber>
    </submittedName>
</protein>
<dbReference type="InterPro" id="IPR002347">
    <property type="entry name" value="SDR_fam"/>
</dbReference>
<evidence type="ECO:0000313" key="3">
    <source>
        <dbReference type="Proteomes" id="UP001595900"/>
    </source>
</evidence>